<feature type="transmembrane region" description="Helical" evidence="6">
    <location>
        <begin position="6"/>
        <end position="25"/>
    </location>
</feature>
<dbReference type="Pfam" id="PF00482">
    <property type="entry name" value="T2SSF"/>
    <property type="match status" value="1"/>
</dbReference>
<feature type="transmembrane region" description="Helical" evidence="6">
    <location>
        <begin position="114"/>
        <end position="133"/>
    </location>
</feature>
<dbReference type="OrthoDB" id="9810662at2"/>
<evidence type="ECO:0000313" key="9">
    <source>
        <dbReference type="Proteomes" id="UP000093523"/>
    </source>
</evidence>
<evidence type="ECO:0000256" key="1">
    <source>
        <dbReference type="ARBA" id="ARBA00004651"/>
    </source>
</evidence>
<dbReference type="PANTHER" id="PTHR35007:SF2">
    <property type="entry name" value="PILUS ASSEMBLE PROTEIN"/>
    <property type="match status" value="1"/>
</dbReference>
<gene>
    <name evidence="8" type="ORF">A6E04_01395</name>
</gene>
<accession>A0A1B9NXB2</accession>
<dbReference type="GO" id="GO:0005886">
    <property type="term" value="C:plasma membrane"/>
    <property type="evidence" value="ECO:0007669"/>
    <property type="project" value="UniProtKB-SubCell"/>
</dbReference>
<dbReference type="Proteomes" id="UP000093523">
    <property type="component" value="Unassembled WGS sequence"/>
</dbReference>
<feature type="domain" description="Type II secretion system protein GspF" evidence="7">
    <location>
        <begin position="152"/>
        <end position="278"/>
    </location>
</feature>
<evidence type="ECO:0000259" key="7">
    <source>
        <dbReference type="Pfam" id="PF00482"/>
    </source>
</evidence>
<evidence type="ECO:0000256" key="4">
    <source>
        <dbReference type="ARBA" id="ARBA00022989"/>
    </source>
</evidence>
<evidence type="ECO:0000256" key="6">
    <source>
        <dbReference type="SAM" id="Phobius"/>
    </source>
</evidence>
<evidence type="ECO:0000256" key="5">
    <source>
        <dbReference type="ARBA" id="ARBA00023136"/>
    </source>
</evidence>
<organism evidence="8 9">
    <name type="scientific">Aliivibrio logei</name>
    <name type="common">Vibrio logei</name>
    <dbReference type="NCBI Taxonomy" id="688"/>
    <lineage>
        <taxon>Bacteria</taxon>
        <taxon>Pseudomonadati</taxon>
        <taxon>Pseudomonadota</taxon>
        <taxon>Gammaproteobacteria</taxon>
        <taxon>Vibrionales</taxon>
        <taxon>Vibrionaceae</taxon>
        <taxon>Aliivibrio</taxon>
    </lineage>
</organism>
<keyword evidence="3 6" id="KW-0812">Transmembrane</keyword>
<reference evidence="8 9" key="1">
    <citation type="submission" date="2016-06" db="EMBL/GenBank/DDBJ databases">
        <authorList>
            <person name="Kjaerup R.B."/>
            <person name="Dalgaard T.S."/>
            <person name="Juul-Madsen H.R."/>
        </authorList>
    </citation>
    <scope>NUCLEOTIDE SEQUENCE [LARGE SCALE GENOMIC DNA]</scope>
    <source>
        <strain evidence="8 9">1S159</strain>
    </source>
</reference>
<dbReference type="InterPro" id="IPR018076">
    <property type="entry name" value="T2SS_GspF_dom"/>
</dbReference>
<dbReference type="STRING" id="688.A6E04_01395"/>
<dbReference type="PANTHER" id="PTHR35007">
    <property type="entry name" value="INTEGRAL MEMBRANE PROTEIN-RELATED"/>
    <property type="match status" value="1"/>
</dbReference>
<keyword evidence="2" id="KW-1003">Cell membrane</keyword>
<name>A0A1B9NXB2_ALILO</name>
<dbReference type="RefSeq" id="WP_065611650.1">
    <property type="nucleotide sequence ID" value="NZ_CAWMPN010000013.1"/>
</dbReference>
<dbReference type="EMBL" id="MAJU01000013">
    <property type="protein sequence ID" value="OCH20361.1"/>
    <property type="molecule type" value="Genomic_DNA"/>
</dbReference>
<feature type="transmembrane region" description="Helical" evidence="6">
    <location>
        <begin position="264"/>
        <end position="284"/>
    </location>
</feature>
<protein>
    <submittedName>
        <fullName evidence="8">Biotin synthase</fullName>
    </submittedName>
</protein>
<evidence type="ECO:0000256" key="2">
    <source>
        <dbReference type="ARBA" id="ARBA00022475"/>
    </source>
</evidence>
<proteinExistence type="predicted"/>
<comment type="subcellular location">
    <subcellularLocation>
        <location evidence="1">Cell membrane</location>
        <topology evidence="1">Multi-pass membrane protein</topology>
    </subcellularLocation>
</comment>
<sequence>MTELNRFLFITLVSFGFMLIFYLVIIKILRTKQLEILINRNEKTDKNDFSYWLRNKASELNPNQEEIRRKLRQAGFSNTDYVHLIMPIKYSVLASGELILSIAYYTSLLSGTTWIVGAAVWGMLVIIVPDMYLQSKIKARVHRISTQMPYLLDLMAVCVQTGMTIEASLSYLAKEMSGFDKDLTQVLTKMNERSRMVGLEKALDEMYIEIPSNEMRSFVMTLTQSMHYGSSIYSVLTTLASDIREVQMLGLEERIGKLAAKMSVPLIVFIMIPIVILIAAPGVMRLMLNA</sequence>
<keyword evidence="5 6" id="KW-0472">Membrane</keyword>
<evidence type="ECO:0000313" key="8">
    <source>
        <dbReference type="EMBL" id="OCH20361.1"/>
    </source>
</evidence>
<keyword evidence="4 6" id="KW-1133">Transmembrane helix</keyword>
<evidence type="ECO:0000256" key="3">
    <source>
        <dbReference type="ARBA" id="ARBA00022692"/>
    </source>
</evidence>
<comment type="caution">
    <text evidence="8">The sequence shown here is derived from an EMBL/GenBank/DDBJ whole genome shotgun (WGS) entry which is preliminary data.</text>
</comment>
<dbReference type="AlphaFoldDB" id="A0A1B9NXB2"/>